<feature type="chain" id="PRO_5035838493" description="Serpin domain-containing protein" evidence="4">
    <location>
        <begin position="16"/>
        <end position="397"/>
    </location>
</feature>
<dbReference type="InterPro" id="IPR023796">
    <property type="entry name" value="Serpin_dom"/>
</dbReference>
<evidence type="ECO:0000256" key="4">
    <source>
        <dbReference type="SAM" id="SignalP"/>
    </source>
</evidence>
<protein>
    <recommendedName>
        <fullName evidence="5">Serpin domain-containing protein</fullName>
    </recommendedName>
</protein>
<dbReference type="PANTHER" id="PTHR11461">
    <property type="entry name" value="SERINE PROTEASE INHIBITOR, SERPIN"/>
    <property type="match status" value="1"/>
</dbReference>
<feature type="domain" description="Serpin" evidence="5">
    <location>
        <begin position="31"/>
        <end position="394"/>
    </location>
</feature>
<evidence type="ECO:0000256" key="1">
    <source>
        <dbReference type="ARBA" id="ARBA00022690"/>
    </source>
</evidence>
<reference evidence="6 7" key="1">
    <citation type="submission" date="2020-04" db="EMBL/GenBank/DDBJ databases">
        <authorList>
            <person name="Wallbank WR R."/>
            <person name="Pardo Diaz C."/>
            <person name="Kozak K."/>
            <person name="Martin S."/>
            <person name="Jiggins C."/>
            <person name="Moest M."/>
            <person name="Warren A I."/>
            <person name="Byers J.R.P. K."/>
            <person name="Montejo-Kovacevich G."/>
            <person name="Yen C E."/>
        </authorList>
    </citation>
    <scope>NUCLEOTIDE SEQUENCE [LARGE SCALE GENOMIC DNA]</scope>
</reference>
<dbReference type="SUPFAM" id="SSF56574">
    <property type="entry name" value="Serpins"/>
    <property type="match status" value="1"/>
</dbReference>
<dbReference type="EMBL" id="CADEBD010000226">
    <property type="protein sequence ID" value="CAB3225826.1"/>
    <property type="molecule type" value="Genomic_DNA"/>
</dbReference>
<dbReference type="InterPro" id="IPR042178">
    <property type="entry name" value="Serpin_sf_1"/>
</dbReference>
<dbReference type="InterPro" id="IPR042185">
    <property type="entry name" value="Serpin_sf_2"/>
</dbReference>
<evidence type="ECO:0000256" key="2">
    <source>
        <dbReference type="ARBA" id="ARBA00022900"/>
    </source>
</evidence>
<keyword evidence="4" id="KW-0732">Signal</keyword>
<dbReference type="InterPro" id="IPR000215">
    <property type="entry name" value="Serpin_fam"/>
</dbReference>
<gene>
    <name evidence="6" type="ORF">APLA_LOCUS2438</name>
</gene>
<keyword evidence="1" id="KW-0646">Protease inhibitor</keyword>
<evidence type="ECO:0000313" key="7">
    <source>
        <dbReference type="Proteomes" id="UP000494256"/>
    </source>
</evidence>
<dbReference type="Gene3D" id="3.30.497.10">
    <property type="entry name" value="Antithrombin, subunit I, domain 2"/>
    <property type="match status" value="1"/>
</dbReference>
<feature type="signal peptide" evidence="4">
    <location>
        <begin position="1"/>
        <end position="15"/>
    </location>
</feature>
<name>A0A8S0Z104_ARCPL</name>
<dbReference type="GO" id="GO:0004867">
    <property type="term" value="F:serine-type endopeptidase inhibitor activity"/>
    <property type="evidence" value="ECO:0007669"/>
    <property type="project" value="UniProtKB-KW"/>
</dbReference>
<dbReference type="PANTHER" id="PTHR11461:SF367">
    <property type="entry name" value="GH21475P-RELATED"/>
    <property type="match status" value="1"/>
</dbReference>
<dbReference type="CDD" id="cd19598">
    <property type="entry name" value="serpin77Ba-like_insects"/>
    <property type="match status" value="1"/>
</dbReference>
<dbReference type="Gene3D" id="2.30.39.10">
    <property type="entry name" value="Alpha-1-antitrypsin, domain 1"/>
    <property type="match status" value="1"/>
</dbReference>
<evidence type="ECO:0000313" key="6">
    <source>
        <dbReference type="EMBL" id="CAB3225826.1"/>
    </source>
</evidence>
<dbReference type="GO" id="GO:0005615">
    <property type="term" value="C:extracellular space"/>
    <property type="evidence" value="ECO:0007669"/>
    <property type="project" value="InterPro"/>
</dbReference>
<dbReference type="AlphaFoldDB" id="A0A8S0Z104"/>
<dbReference type="Proteomes" id="UP000494256">
    <property type="component" value="Unassembled WGS sequence"/>
</dbReference>
<dbReference type="Pfam" id="PF00079">
    <property type="entry name" value="Serpin"/>
    <property type="match status" value="1"/>
</dbReference>
<dbReference type="SMART" id="SM00093">
    <property type="entry name" value="SERPIN"/>
    <property type="match status" value="1"/>
</dbReference>
<accession>A0A8S0Z104</accession>
<dbReference type="OrthoDB" id="10423586at2759"/>
<proteinExistence type="inferred from homology"/>
<evidence type="ECO:0000259" key="5">
    <source>
        <dbReference type="SMART" id="SM00093"/>
    </source>
</evidence>
<dbReference type="InterPro" id="IPR036186">
    <property type="entry name" value="Serpin_sf"/>
</dbReference>
<organism evidence="6 7">
    <name type="scientific">Arctia plantaginis</name>
    <name type="common">Wood tiger moth</name>
    <name type="synonym">Phalaena plantaginis</name>
    <dbReference type="NCBI Taxonomy" id="874455"/>
    <lineage>
        <taxon>Eukaryota</taxon>
        <taxon>Metazoa</taxon>
        <taxon>Ecdysozoa</taxon>
        <taxon>Arthropoda</taxon>
        <taxon>Hexapoda</taxon>
        <taxon>Insecta</taxon>
        <taxon>Pterygota</taxon>
        <taxon>Neoptera</taxon>
        <taxon>Endopterygota</taxon>
        <taxon>Lepidoptera</taxon>
        <taxon>Glossata</taxon>
        <taxon>Ditrysia</taxon>
        <taxon>Noctuoidea</taxon>
        <taxon>Erebidae</taxon>
        <taxon>Arctiinae</taxon>
        <taxon>Arctia</taxon>
    </lineage>
</organism>
<keyword evidence="2" id="KW-0722">Serine protease inhibitor</keyword>
<comment type="similarity">
    <text evidence="3">Belongs to the serpin family.</text>
</comment>
<evidence type="ECO:0000256" key="3">
    <source>
        <dbReference type="RuleBase" id="RU000411"/>
    </source>
</evidence>
<comment type="caution">
    <text evidence="6">The sequence shown here is derived from an EMBL/GenBank/DDBJ whole genome shotgun (WGS) entry which is preliminary data.</text>
</comment>
<sequence length="397" mass="44081">MLAFLILAFVGTVTTRSAPSVDFTPVNQFTLQLLENIHAYEENFGNKNIAISPVSIWSIFALLAEGSTGDTFAELVTALRLPKDLRKTQCLHTAAKSVLRSDNEGVTFKGQSYMFTECSTKVHDEFCEAALLYGMSIYASETTNTTELAQDINVHICYATDGRILNAIKPADLENLRMVLIDALYFKANWTHPFDPIQTKEEPFYNSQGKTIGSVNMMYHKAPHYSGDSEEIGAQILEMTYGNNEEFSMMLLVPHEGISIKTLLNNLATKSQNWMTDFRVAGSLPPIDTYVPRFKLTSKLDLIPPMRYTGILSIFDKQKAKLPGVADNPLFVSASVQNVDIEVNEEGTVAAAATVVGLEDRILGRRFEANKEFVFLIVQRSCNLILFAGIYGEPSVV</sequence>